<dbReference type="RefSeq" id="WP_120684751.1">
    <property type="nucleotide sequence ID" value="NZ_RBAL01000028.1"/>
</dbReference>
<name>A0A3A9YL14_9ACTN</name>
<dbReference type="Proteomes" id="UP000272474">
    <property type="component" value="Unassembled WGS sequence"/>
</dbReference>
<dbReference type="Pfam" id="PF10944">
    <property type="entry name" value="DUF2630"/>
    <property type="match status" value="1"/>
</dbReference>
<sequence length="80" mass="8845">MDDKDIIARVGQLVAEERDLRESSTGRGLGAAEQARLLEVEAGLDQCWDLLRQRRAKTEFGADPNEAAMRPAPEVEGYDS</sequence>
<dbReference type="EMBL" id="RBAL01000028">
    <property type="protein sequence ID" value="RKN37062.1"/>
    <property type="molecule type" value="Genomic_DNA"/>
</dbReference>
<evidence type="ECO:0000313" key="2">
    <source>
        <dbReference type="EMBL" id="RKN37062.1"/>
    </source>
</evidence>
<proteinExistence type="predicted"/>
<evidence type="ECO:0000256" key="1">
    <source>
        <dbReference type="SAM" id="MobiDB-lite"/>
    </source>
</evidence>
<dbReference type="InterPro" id="IPR020311">
    <property type="entry name" value="Uncharacterised_Rv0898c"/>
</dbReference>
<organism evidence="2 3">
    <name type="scientific">Streptomyces hoynatensis</name>
    <dbReference type="NCBI Taxonomy" id="1141874"/>
    <lineage>
        <taxon>Bacteria</taxon>
        <taxon>Bacillati</taxon>
        <taxon>Actinomycetota</taxon>
        <taxon>Actinomycetes</taxon>
        <taxon>Kitasatosporales</taxon>
        <taxon>Streptomycetaceae</taxon>
        <taxon>Streptomyces</taxon>
    </lineage>
</organism>
<dbReference type="OrthoDB" id="7376174at2"/>
<dbReference type="AlphaFoldDB" id="A0A3A9YL14"/>
<keyword evidence="3" id="KW-1185">Reference proteome</keyword>
<accession>A0A3A9YL14</accession>
<feature type="region of interest" description="Disordered" evidence="1">
    <location>
        <begin position="60"/>
        <end position="80"/>
    </location>
</feature>
<reference evidence="2 3" key="1">
    <citation type="journal article" date="2014" name="Int. J. Syst. Evol. Microbiol.">
        <title>Streptomyces hoynatensis sp. nov., isolated from deep marine sediment.</title>
        <authorList>
            <person name="Veyisoglu A."/>
            <person name="Sahin N."/>
        </authorList>
    </citation>
    <scope>NUCLEOTIDE SEQUENCE [LARGE SCALE GENOMIC DNA]</scope>
    <source>
        <strain evidence="2 3">KCTC 29097</strain>
    </source>
</reference>
<protein>
    <submittedName>
        <fullName evidence="2">DUF2630 family protein</fullName>
    </submittedName>
</protein>
<gene>
    <name evidence="2" type="ORF">D7294_28825</name>
</gene>
<comment type="caution">
    <text evidence="2">The sequence shown here is derived from an EMBL/GenBank/DDBJ whole genome shotgun (WGS) entry which is preliminary data.</text>
</comment>
<evidence type="ECO:0000313" key="3">
    <source>
        <dbReference type="Proteomes" id="UP000272474"/>
    </source>
</evidence>